<dbReference type="Proteomes" id="UP001190700">
    <property type="component" value="Unassembled WGS sequence"/>
</dbReference>
<keyword evidence="1" id="KW-0812">Transmembrane</keyword>
<name>A0AAE0GQ08_9CHLO</name>
<dbReference type="EMBL" id="LGRX02003386">
    <property type="protein sequence ID" value="KAK3282295.1"/>
    <property type="molecule type" value="Genomic_DNA"/>
</dbReference>
<dbReference type="AlphaFoldDB" id="A0AAE0GQ08"/>
<sequence length="131" mass="14022">MDTKGSDKHRSAGGKGTTVLLREMSPRASFPSGDVAGAAVFAGVCWTVTGSPGYLVAIAVSAFGRMYFHAHHFLDILVGGLVGLAGTCFIGWCQAWVIFGWMHLLFSQVFFVAGYGLGSHLQKLQKKMKPV</sequence>
<accession>A0AAE0GQ08</accession>
<feature type="transmembrane region" description="Helical" evidence="1">
    <location>
        <begin position="35"/>
        <end position="60"/>
    </location>
</feature>
<gene>
    <name evidence="2" type="ORF">CYMTET_9961</name>
</gene>
<comment type="caution">
    <text evidence="2">The sequence shown here is derived from an EMBL/GenBank/DDBJ whole genome shotgun (WGS) entry which is preliminary data.</text>
</comment>
<protein>
    <recommendedName>
        <fullName evidence="4">Phosphatidic acid phosphatase type 2/haloperoxidase domain-containing protein</fullName>
    </recommendedName>
</protein>
<dbReference type="CDD" id="cd01610">
    <property type="entry name" value="PAP2_like"/>
    <property type="match status" value="1"/>
</dbReference>
<keyword evidence="3" id="KW-1185">Reference proteome</keyword>
<evidence type="ECO:0000256" key="1">
    <source>
        <dbReference type="SAM" id="Phobius"/>
    </source>
</evidence>
<dbReference type="InterPro" id="IPR036938">
    <property type="entry name" value="PAP2/HPO_sf"/>
</dbReference>
<dbReference type="SUPFAM" id="SSF48317">
    <property type="entry name" value="Acid phosphatase/Vanadium-dependent haloperoxidase"/>
    <property type="match status" value="1"/>
</dbReference>
<evidence type="ECO:0008006" key="4">
    <source>
        <dbReference type="Google" id="ProtNLM"/>
    </source>
</evidence>
<evidence type="ECO:0000313" key="2">
    <source>
        <dbReference type="EMBL" id="KAK3282295.1"/>
    </source>
</evidence>
<proteinExistence type="predicted"/>
<keyword evidence="1" id="KW-0472">Membrane</keyword>
<organism evidence="2 3">
    <name type="scientific">Cymbomonas tetramitiformis</name>
    <dbReference type="NCBI Taxonomy" id="36881"/>
    <lineage>
        <taxon>Eukaryota</taxon>
        <taxon>Viridiplantae</taxon>
        <taxon>Chlorophyta</taxon>
        <taxon>Pyramimonadophyceae</taxon>
        <taxon>Pyramimonadales</taxon>
        <taxon>Pyramimonadaceae</taxon>
        <taxon>Cymbomonas</taxon>
    </lineage>
</organism>
<evidence type="ECO:0000313" key="3">
    <source>
        <dbReference type="Proteomes" id="UP001190700"/>
    </source>
</evidence>
<reference evidence="2 3" key="1">
    <citation type="journal article" date="2015" name="Genome Biol. Evol.">
        <title>Comparative Genomics of a Bacterivorous Green Alga Reveals Evolutionary Causalities and Consequences of Phago-Mixotrophic Mode of Nutrition.</title>
        <authorList>
            <person name="Burns J.A."/>
            <person name="Paasch A."/>
            <person name="Narechania A."/>
            <person name="Kim E."/>
        </authorList>
    </citation>
    <scope>NUCLEOTIDE SEQUENCE [LARGE SCALE GENOMIC DNA]</scope>
    <source>
        <strain evidence="2 3">PLY_AMNH</strain>
    </source>
</reference>
<feature type="transmembrane region" description="Helical" evidence="1">
    <location>
        <begin position="72"/>
        <end position="92"/>
    </location>
</feature>
<feature type="transmembrane region" description="Helical" evidence="1">
    <location>
        <begin position="98"/>
        <end position="118"/>
    </location>
</feature>
<keyword evidence="1" id="KW-1133">Transmembrane helix</keyword>
<dbReference type="Gene3D" id="1.20.144.10">
    <property type="entry name" value="Phosphatidic acid phosphatase type 2/haloperoxidase"/>
    <property type="match status" value="1"/>
</dbReference>